<dbReference type="Pfam" id="PF01370">
    <property type="entry name" value="Epimerase"/>
    <property type="match status" value="1"/>
</dbReference>
<organism evidence="2 3">
    <name type="scientific">Paraburkholderia franconis</name>
    <dbReference type="NCBI Taxonomy" id="2654983"/>
    <lineage>
        <taxon>Bacteria</taxon>
        <taxon>Pseudomonadati</taxon>
        <taxon>Pseudomonadota</taxon>
        <taxon>Betaproteobacteria</taxon>
        <taxon>Burkholderiales</taxon>
        <taxon>Burkholderiaceae</taxon>
        <taxon>Paraburkholderia</taxon>
    </lineage>
</organism>
<dbReference type="InterPro" id="IPR036291">
    <property type="entry name" value="NAD(P)-bd_dom_sf"/>
</dbReference>
<dbReference type="Gene3D" id="3.40.50.720">
    <property type="entry name" value="NAD(P)-binding Rossmann-like Domain"/>
    <property type="match status" value="1"/>
</dbReference>
<dbReference type="Proteomes" id="UP000484381">
    <property type="component" value="Unassembled WGS sequence"/>
</dbReference>
<dbReference type="InterPro" id="IPR001509">
    <property type="entry name" value="Epimerase_deHydtase"/>
</dbReference>
<evidence type="ECO:0000259" key="1">
    <source>
        <dbReference type="SMART" id="SM00822"/>
    </source>
</evidence>
<dbReference type="PANTHER" id="PTHR48079">
    <property type="entry name" value="PROTEIN YEEZ"/>
    <property type="match status" value="1"/>
</dbReference>
<protein>
    <submittedName>
        <fullName evidence="2">NAD-dependent epimerase/dehydratase family protein</fullName>
    </submittedName>
</protein>
<dbReference type="InterPro" id="IPR051783">
    <property type="entry name" value="NAD(P)-dependent_oxidoreduct"/>
</dbReference>
<accession>A0A7X1NDJ7</accession>
<proteinExistence type="predicted"/>
<dbReference type="GO" id="GO:0005737">
    <property type="term" value="C:cytoplasm"/>
    <property type="evidence" value="ECO:0007669"/>
    <property type="project" value="TreeGrafter"/>
</dbReference>
<evidence type="ECO:0000313" key="3">
    <source>
        <dbReference type="Proteomes" id="UP000484381"/>
    </source>
</evidence>
<dbReference type="AlphaFoldDB" id="A0A7X1NDJ7"/>
<reference evidence="2 3" key="1">
    <citation type="submission" date="2019-10" db="EMBL/GenBank/DDBJ databases">
        <title>Paraburkholderia sp. isolated from nodules of Mimosa pudica from Brazilian Atlantic Forest soils.</title>
        <authorList>
            <person name="Paulitsch F."/>
            <person name="Hungria M."/>
            <person name="Dall'Agnol R."/>
        </authorList>
    </citation>
    <scope>NUCLEOTIDE SEQUENCE [LARGE SCALE GENOMIC DNA]</scope>
    <source>
        <strain evidence="2 3">CNPSo 3157</strain>
    </source>
</reference>
<sequence>MEAQTPFPSFFAICARCKDSGTKMATVFLTGASGFLGGHLLRELRAAGCEVRALSRRAESDNAIAAQGGIPVRADLADVASLETALNGCEAVFHAAASTSMWRAHAAVQTATNVEGTGNLLRAAESSGVQAFVHTSSVSAYSHLEHRTLDESIPQRDVESWINYERTKYLSEQAVRHASLPWIVFNPSHILGPGDRHNWARLIMLVDREKLPGIPSGGGSFADVREIAGAQVRAWQRQRFGQAYLLGGEHASFVDFVHRVGAALGKRTPQAATPAWALMTFARAADAWSRVTGKEPDVTPEGAAIVCATLRVDSSKAKRELDYVETPLSTLLADTLAWMKQEGLIGR</sequence>
<evidence type="ECO:0000313" key="2">
    <source>
        <dbReference type="EMBL" id="MPW20004.1"/>
    </source>
</evidence>
<dbReference type="RefSeq" id="WP_152762552.1">
    <property type="nucleotide sequence ID" value="NZ_WHNP01000025.1"/>
</dbReference>
<keyword evidence="3" id="KW-1185">Reference proteome</keyword>
<dbReference type="InterPro" id="IPR057326">
    <property type="entry name" value="KR_dom"/>
</dbReference>
<dbReference type="PANTHER" id="PTHR48079:SF6">
    <property type="entry name" value="NAD(P)-BINDING DOMAIN-CONTAINING PROTEIN-RELATED"/>
    <property type="match status" value="1"/>
</dbReference>
<dbReference type="SUPFAM" id="SSF51735">
    <property type="entry name" value="NAD(P)-binding Rossmann-fold domains"/>
    <property type="match status" value="1"/>
</dbReference>
<dbReference type="EMBL" id="WHNP01000025">
    <property type="protein sequence ID" value="MPW20004.1"/>
    <property type="molecule type" value="Genomic_DNA"/>
</dbReference>
<dbReference type="GO" id="GO:0004029">
    <property type="term" value="F:aldehyde dehydrogenase (NAD+) activity"/>
    <property type="evidence" value="ECO:0007669"/>
    <property type="project" value="TreeGrafter"/>
</dbReference>
<feature type="domain" description="Ketoreductase" evidence="1">
    <location>
        <begin position="25"/>
        <end position="164"/>
    </location>
</feature>
<name>A0A7X1NDJ7_9BURK</name>
<comment type="caution">
    <text evidence="2">The sequence shown here is derived from an EMBL/GenBank/DDBJ whole genome shotgun (WGS) entry which is preliminary data.</text>
</comment>
<gene>
    <name evidence="2" type="ORF">GCT13_24690</name>
</gene>
<dbReference type="SMART" id="SM00822">
    <property type="entry name" value="PKS_KR"/>
    <property type="match status" value="1"/>
</dbReference>